<keyword evidence="4" id="KW-1185">Reference proteome</keyword>
<dbReference type="AlphaFoldDB" id="A0A8R7U096"/>
<protein>
    <submittedName>
        <fullName evidence="3">Uncharacterized protein</fullName>
    </submittedName>
</protein>
<keyword evidence="2" id="KW-0472">Membrane</keyword>
<reference evidence="4" key="1">
    <citation type="journal article" date="2013" name="Nature">
        <title>Draft genome of the wheat A-genome progenitor Triticum urartu.</title>
        <authorList>
            <person name="Ling H.Q."/>
            <person name="Zhao S."/>
            <person name="Liu D."/>
            <person name="Wang J."/>
            <person name="Sun H."/>
            <person name="Zhang C."/>
            <person name="Fan H."/>
            <person name="Li D."/>
            <person name="Dong L."/>
            <person name="Tao Y."/>
            <person name="Gao C."/>
            <person name="Wu H."/>
            <person name="Li Y."/>
            <person name="Cui Y."/>
            <person name="Guo X."/>
            <person name="Zheng S."/>
            <person name="Wang B."/>
            <person name="Yu K."/>
            <person name="Liang Q."/>
            <person name="Yang W."/>
            <person name="Lou X."/>
            <person name="Chen J."/>
            <person name="Feng M."/>
            <person name="Jian J."/>
            <person name="Zhang X."/>
            <person name="Luo G."/>
            <person name="Jiang Y."/>
            <person name="Liu J."/>
            <person name="Wang Z."/>
            <person name="Sha Y."/>
            <person name="Zhang B."/>
            <person name="Wu H."/>
            <person name="Tang D."/>
            <person name="Shen Q."/>
            <person name="Xue P."/>
            <person name="Zou S."/>
            <person name="Wang X."/>
            <person name="Liu X."/>
            <person name="Wang F."/>
            <person name="Yang Y."/>
            <person name="An X."/>
            <person name="Dong Z."/>
            <person name="Zhang K."/>
            <person name="Zhang X."/>
            <person name="Luo M.C."/>
            <person name="Dvorak J."/>
            <person name="Tong Y."/>
            <person name="Wang J."/>
            <person name="Yang H."/>
            <person name="Li Z."/>
            <person name="Wang D."/>
            <person name="Zhang A."/>
            <person name="Wang J."/>
        </authorList>
    </citation>
    <scope>NUCLEOTIDE SEQUENCE</scope>
    <source>
        <strain evidence="4">cv. G1812</strain>
    </source>
</reference>
<dbReference type="Proteomes" id="UP000015106">
    <property type="component" value="Chromosome 3"/>
</dbReference>
<keyword evidence="2" id="KW-0812">Transmembrane</keyword>
<keyword evidence="2" id="KW-1133">Transmembrane helix</keyword>
<reference evidence="3" key="3">
    <citation type="submission" date="2022-06" db="UniProtKB">
        <authorList>
            <consortium name="EnsemblPlants"/>
        </authorList>
    </citation>
    <scope>IDENTIFICATION</scope>
</reference>
<feature type="transmembrane region" description="Helical" evidence="2">
    <location>
        <begin position="74"/>
        <end position="93"/>
    </location>
</feature>
<evidence type="ECO:0000313" key="3">
    <source>
        <dbReference type="EnsemblPlants" id="TuG1812G0300005049.01.T01"/>
    </source>
</evidence>
<accession>A0A8R7U096</accession>
<reference evidence="3" key="2">
    <citation type="submission" date="2018-03" db="EMBL/GenBank/DDBJ databases">
        <title>The Triticum urartu genome reveals the dynamic nature of wheat genome evolution.</title>
        <authorList>
            <person name="Ling H."/>
            <person name="Ma B."/>
            <person name="Shi X."/>
            <person name="Liu H."/>
            <person name="Dong L."/>
            <person name="Sun H."/>
            <person name="Cao Y."/>
            <person name="Gao Q."/>
            <person name="Zheng S."/>
            <person name="Li Y."/>
            <person name="Yu Y."/>
            <person name="Du H."/>
            <person name="Qi M."/>
            <person name="Li Y."/>
            <person name="Yu H."/>
            <person name="Cui Y."/>
            <person name="Wang N."/>
            <person name="Chen C."/>
            <person name="Wu H."/>
            <person name="Zhao Y."/>
            <person name="Zhang J."/>
            <person name="Li Y."/>
            <person name="Zhou W."/>
            <person name="Zhang B."/>
            <person name="Hu W."/>
            <person name="Eijk M."/>
            <person name="Tang J."/>
            <person name="Witsenboer H."/>
            <person name="Zhao S."/>
            <person name="Li Z."/>
            <person name="Zhang A."/>
            <person name="Wang D."/>
            <person name="Liang C."/>
        </authorList>
    </citation>
    <scope>NUCLEOTIDE SEQUENCE [LARGE SCALE GENOMIC DNA]</scope>
    <source>
        <strain evidence="3">cv. G1812</strain>
    </source>
</reference>
<evidence type="ECO:0000256" key="1">
    <source>
        <dbReference type="SAM" id="MobiDB-lite"/>
    </source>
</evidence>
<proteinExistence type="predicted"/>
<evidence type="ECO:0000256" key="2">
    <source>
        <dbReference type="SAM" id="Phobius"/>
    </source>
</evidence>
<organism evidence="3 4">
    <name type="scientific">Triticum urartu</name>
    <name type="common">Red wild einkorn</name>
    <name type="synonym">Crithodium urartu</name>
    <dbReference type="NCBI Taxonomy" id="4572"/>
    <lineage>
        <taxon>Eukaryota</taxon>
        <taxon>Viridiplantae</taxon>
        <taxon>Streptophyta</taxon>
        <taxon>Embryophyta</taxon>
        <taxon>Tracheophyta</taxon>
        <taxon>Spermatophyta</taxon>
        <taxon>Magnoliopsida</taxon>
        <taxon>Liliopsida</taxon>
        <taxon>Poales</taxon>
        <taxon>Poaceae</taxon>
        <taxon>BOP clade</taxon>
        <taxon>Pooideae</taxon>
        <taxon>Triticodae</taxon>
        <taxon>Triticeae</taxon>
        <taxon>Triticinae</taxon>
        <taxon>Triticum</taxon>
    </lineage>
</organism>
<name>A0A8R7U096_TRIUA</name>
<sequence length="100" mass="11258">MTLRGSRRSGSSASESRPSSAARSWAKGASSAAGYLGPDRVRWRTMACGGLFCFQEQYCLFEMRCTHLLPSKQYCLVLFILLPRAVLFILLPWRVAAYFE</sequence>
<dbReference type="Gramene" id="TuG1812G0300005049.01.T01">
    <property type="protein sequence ID" value="TuG1812G0300005049.01.T01"/>
    <property type="gene ID" value="TuG1812G0300005049.01"/>
</dbReference>
<dbReference type="EnsemblPlants" id="TuG1812G0300005049.01.T01">
    <property type="protein sequence ID" value="TuG1812G0300005049.01.T01"/>
    <property type="gene ID" value="TuG1812G0300005049.01"/>
</dbReference>
<evidence type="ECO:0000313" key="4">
    <source>
        <dbReference type="Proteomes" id="UP000015106"/>
    </source>
</evidence>
<feature type="region of interest" description="Disordered" evidence="1">
    <location>
        <begin position="1"/>
        <end position="35"/>
    </location>
</feature>
<feature type="compositionally biased region" description="Low complexity" evidence="1">
    <location>
        <begin position="8"/>
        <end position="24"/>
    </location>
</feature>